<keyword evidence="4" id="KW-1185">Reference proteome</keyword>
<proteinExistence type="predicted"/>
<reference evidence="4" key="1">
    <citation type="journal article" date="2019" name="Int. J. Syst. Evol. Microbiol.">
        <title>The Global Catalogue of Microorganisms (GCM) 10K type strain sequencing project: providing services to taxonomists for standard genome sequencing and annotation.</title>
        <authorList>
            <consortium name="The Broad Institute Genomics Platform"/>
            <consortium name="The Broad Institute Genome Sequencing Center for Infectious Disease"/>
            <person name="Wu L."/>
            <person name="Ma J."/>
        </authorList>
    </citation>
    <scope>NUCLEOTIDE SEQUENCE [LARGE SCALE GENOMIC DNA]</scope>
    <source>
        <strain evidence="4">ZS-22-S1</strain>
    </source>
</reference>
<feature type="domain" description="VWFA" evidence="2">
    <location>
        <begin position="343"/>
        <end position="527"/>
    </location>
</feature>
<dbReference type="RefSeq" id="WP_378053781.1">
    <property type="nucleotide sequence ID" value="NZ_JBHSIS010000002.1"/>
</dbReference>
<dbReference type="SUPFAM" id="SSF53300">
    <property type="entry name" value="vWA-like"/>
    <property type="match status" value="1"/>
</dbReference>
<dbReference type="InterPro" id="IPR036465">
    <property type="entry name" value="vWFA_dom_sf"/>
</dbReference>
<sequence>MRRILVAVLAAVLLAGCTGAPDETPSGPPVTLRVLAGSELRDMEPLLTEAAEATGVTVSMSYLGTLEGAETVASGNADGRYDAVWFSSTRYLQTIPAAKRRLAGTTRIMGSPVVLGVREPVARRLGWDVAAPTWSQIATSAQRGEFTYGMTDPAASNTGFSALVAVAAALDGTGRALDAAAIDRIAPRLAGFFSGQRLTAGSSDWLAGSFTRRATGEDPGGPLDGLVNYESTLRSLNRNGQLPEPLTIVYPADGVISADYPFTLLAGASGEVRDGYDRLVDHLRGNATQNAIVDRTERRPVVPDVGLPDEAPRGLVELPFPDTRAAIDALLVAYFDRLRTPARTVYVLDTSGSMAGERLAALKTALTGLTGVDASLSGRYCRFRSREEVILLPFASVPGEPVTYPVSAEAPQSSRDAIRTAIGGLVAEGETAVYDSLVRAYGLFADAGERFPSIVLMTDGESNAGRALGDFTSFLATAPHPVRVFPILFGEAAEQEMRQVANATGGELWDARDGDLGRAFCQIRGYQ</sequence>
<dbReference type="EMBL" id="JBHSIS010000002">
    <property type="protein sequence ID" value="MFC4852243.1"/>
    <property type="molecule type" value="Genomic_DNA"/>
</dbReference>
<evidence type="ECO:0000256" key="1">
    <source>
        <dbReference type="SAM" id="SignalP"/>
    </source>
</evidence>
<feature type="signal peptide" evidence="1">
    <location>
        <begin position="1"/>
        <end position="20"/>
    </location>
</feature>
<dbReference type="SUPFAM" id="SSF53850">
    <property type="entry name" value="Periplasmic binding protein-like II"/>
    <property type="match status" value="1"/>
</dbReference>
<dbReference type="SMART" id="SM00327">
    <property type="entry name" value="VWA"/>
    <property type="match status" value="1"/>
</dbReference>
<dbReference type="Pfam" id="PF13531">
    <property type="entry name" value="SBP_bac_11"/>
    <property type="match status" value="1"/>
</dbReference>
<dbReference type="PROSITE" id="PS50234">
    <property type="entry name" value="VWFA"/>
    <property type="match status" value="1"/>
</dbReference>
<feature type="chain" id="PRO_5047500466" evidence="1">
    <location>
        <begin position="21"/>
        <end position="527"/>
    </location>
</feature>
<dbReference type="Pfam" id="PF13519">
    <property type="entry name" value="VWA_2"/>
    <property type="match status" value="1"/>
</dbReference>
<organism evidence="3 4">
    <name type="scientific">Actinophytocola glycyrrhizae</name>
    <dbReference type="NCBI Taxonomy" id="2044873"/>
    <lineage>
        <taxon>Bacteria</taxon>
        <taxon>Bacillati</taxon>
        <taxon>Actinomycetota</taxon>
        <taxon>Actinomycetes</taxon>
        <taxon>Pseudonocardiales</taxon>
        <taxon>Pseudonocardiaceae</taxon>
    </lineage>
</organism>
<dbReference type="Proteomes" id="UP001595859">
    <property type="component" value="Unassembled WGS sequence"/>
</dbReference>
<keyword evidence="1" id="KW-0732">Signal</keyword>
<dbReference type="Gene3D" id="3.40.50.410">
    <property type="entry name" value="von Willebrand factor, type A domain"/>
    <property type="match status" value="1"/>
</dbReference>
<evidence type="ECO:0000259" key="2">
    <source>
        <dbReference type="PROSITE" id="PS50234"/>
    </source>
</evidence>
<name>A0ABV9RUI9_9PSEU</name>
<dbReference type="PROSITE" id="PS51257">
    <property type="entry name" value="PROKAR_LIPOPROTEIN"/>
    <property type="match status" value="1"/>
</dbReference>
<evidence type="ECO:0000313" key="3">
    <source>
        <dbReference type="EMBL" id="MFC4852243.1"/>
    </source>
</evidence>
<comment type="caution">
    <text evidence="3">The sequence shown here is derived from an EMBL/GenBank/DDBJ whole genome shotgun (WGS) entry which is preliminary data.</text>
</comment>
<gene>
    <name evidence="3" type="ORF">ACFPCV_01915</name>
</gene>
<dbReference type="CDD" id="cd00198">
    <property type="entry name" value="vWFA"/>
    <property type="match status" value="1"/>
</dbReference>
<accession>A0ABV9RUI9</accession>
<dbReference type="InterPro" id="IPR002035">
    <property type="entry name" value="VWF_A"/>
</dbReference>
<protein>
    <submittedName>
        <fullName evidence="3">Substrate-binding domain-containing protein</fullName>
    </submittedName>
</protein>
<evidence type="ECO:0000313" key="4">
    <source>
        <dbReference type="Proteomes" id="UP001595859"/>
    </source>
</evidence>